<dbReference type="EMBL" id="BFAG01000019">
    <property type="protein sequence ID" value="GBF07895.1"/>
    <property type="molecule type" value="Genomic_DNA"/>
</dbReference>
<proteinExistence type="inferred from homology"/>
<feature type="region of interest" description="Disordered" evidence="3">
    <location>
        <begin position="282"/>
        <end position="303"/>
    </location>
</feature>
<evidence type="ECO:0000313" key="5">
    <source>
        <dbReference type="EMBL" id="GBF07895.1"/>
    </source>
</evidence>
<dbReference type="SUPFAM" id="SSF55120">
    <property type="entry name" value="Pseudouridine synthase"/>
    <property type="match status" value="1"/>
</dbReference>
<dbReference type="PROSITE" id="PS01129">
    <property type="entry name" value="PSI_RLU"/>
    <property type="match status" value="1"/>
</dbReference>
<dbReference type="GO" id="GO:0000455">
    <property type="term" value="P:enzyme-directed rRNA pseudouridine synthesis"/>
    <property type="evidence" value="ECO:0007669"/>
    <property type="project" value="TreeGrafter"/>
</dbReference>
<dbReference type="OrthoDB" id="128480at2"/>
<dbReference type="CDD" id="cd02869">
    <property type="entry name" value="PseudoU_synth_RluA_like"/>
    <property type="match status" value="1"/>
</dbReference>
<dbReference type="PANTHER" id="PTHR21600:SF88">
    <property type="entry name" value="RNA PSEUDOURIDINE SYNTHASE 5"/>
    <property type="match status" value="1"/>
</dbReference>
<dbReference type="InterPro" id="IPR006224">
    <property type="entry name" value="PsdUridine_synth_RluA-like_CS"/>
</dbReference>
<evidence type="ECO:0000256" key="1">
    <source>
        <dbReference type="ARBA" id="ARBA00010876"/>
    </source>
</evidence>
<evidence type="ECO:0000313" key="6">
    <source>
        <dbReference type="Proteomes" id="UP000236569"/>
    </source>
</evidence>
<evidence type="ECO:0000256" key="2">
    <source>
        <dbReference type="RuleBase" id="RU362028"/>
    </source>
</evidence>
<dbReference type="Pfam" id="PF00849">
    <property type="entry name" value="PseudoU_synth_2"/>
    <property type="match status" value="1"/>
</dbReference>
<dbReference type="RefSeq" id="WP_103131185.1">
    <property type="nucleotide sequence ID" value="NZ_BFAG01000019.1"/>
</dbReference>
<keyword evidence="6" id="KW-1185">Reference proteome</keyword>
<dbReference type="PANTHER" id="PTHR21600">
    <property type="entry name" value="MITOCHONDRIAL RNA PSEUDOURIDINE SYNTHASE"/>
    <property type="match status" value="1"/>
</dbReference>
<dbReference type="InterPro" id="IPR006225">
    <property type="entry name" value="PsdUridine_synth_RluC/D"/>
</dbReference>
<comment type="catalytic activity">
    <reaction evidence="2">
        <text>a uridine in RNA = a pseudouridine in RNA</text>
        <dbReference type="Rhea" id="RHEA:48348"/>
        <dbReference type="Rhea" id="RHEA-COMP:12068"/>
        <dbReference type="Rhea" id="RHEA-COMP:12069"/>
        <dbReference type="ChEBI" id="CHEBI:65314"/>
        <dbReference type="ChEBI" id="CHEBI:65315"/>
    </reaction>
</comment>
<evidence type="ECO:0000259" key="4">
    <source>
        <dbReference type="Pfam" id="PF00849"/>
    </source>
</evidence>
<dbReference type="GO" id="GO:0140098">
    <property type="term" value="F:catalytic activity, acting on RNA"/>
    <property type="evidence" value="ECO:0007669"/>
    <property type="project" value="UniProtKB-ARBA"/>
</dbReference>
<gene>
    <name evidence="5" type="ORF">DAERI_190028</name>
</gene>
<dbReference type="GO" id="GO:0009982">
    <property type="term" value="F:pseudouridine synthase activity"/>
    <property type="evidence" value="ECO:0007669"/>
    <property type="project" value="InterPro"/>
</dbReference>
<dbReference type="AlphaFoldDB" id="A0A2I9E2A7"/>
<dbReference type="InterPro" id="IPR006145">
    <property type="entry name" value="PsdUridine_synth_RsuA/RluA"/>
</dbReference>
<accession>A0A2I9E2A7</accession>
<keyword evidence="2" id="KW-0413">Isomerase</keyword>
<evidence type="ECO:0000256" key="3">
    <source>
        <dbReference type="SAM" id="MobiDB-lite"/>
    </source>
</evidence>
<dbReference type="Proteomes" id="UP000236569">
    <property type="component" value="Unassembled WGS sequence"/>
</dbReference>
<sequence>MALNGGYTYREELGGRARGLTVLAYLTRRYPHSDESEWRARLDRGEVSLDGEVARGGEELRPGQHLEWRRPPWPEEEVPLGYELLYRDAALLAVGKPSGLPTLPGGGFLDHTLLSVVRRDFPGATPLHRLGRGTSGLVLFARTAEAASVLTRAWRDGGVRKVYRALASGVAEQESYTIATPIGPVPHPRLGSVFAASPGGKPSLSQARVLERRPDQTLFEVDIPTGRPHQIRIHLASVGHPLVGDPLYAPGGVPRADLPGLPGDGGYLLHAARLTFPHPLSGETLTLHAPPPPQLLTADEPSP</sequence>
<feature type="domain" description="Pseudouridine synthase RsuA/RluA-like" evidence="4">
    <location>
        <begin position="91"/>
        <end position="237"/>
    </location>
</feature>
<dbReference type="Gene3D" id="3.30.2350.10">
    <property type="entry name" value="Pseudouridine synthase"/>
    <property type="match status" value="1"/>
</dbReference>
<dbReference type="NCBIfam" id="TIGR00005">
    <property type="entry name" value="rluA_subfam"/>
    <property type="match status" value="1"/>
</dbReference>
<organism evidence="5 6">
    <name type="scientific">Deinococcus aerius</name>
    <dbReference type="NCBI Taxonomy" id="200253"/>
    <lineage>
        <taxon>Bacteria</taxon>
        <taxon>Thermotogati</taxon>
        <taxon>Deinococcota</taxon>
        <taxon>Deinococci</taxon>
        <taxon>Deinococcales</taxon>
        <taxon>Deinococcaceae</taxon>
        <taxon>Deinococcus</taxon>
    </lineage>
</organism>
<dbReference type="GO" id="GO:0003723">
    <property type="term" value="F:RNA binding"/>
    <property type="evidence" value="ECO:0007669"/>
    <property type="project" value="InterPro"/>
</dbReference>
<reference evidence="6" key="1">
    <citation type="submission" date="2018-01" db="EMBL/GenBank/DDBJ databases">
        <title>Draft Genome Sequence of the Radioresistant Bacterium Deinococcus aerius TR0125, Isolated from the Higher Atmosphere above Japan.</title>
        <authorList>
            <person name="Satoh K."/>
            <person name="Arai H."/>
            <person name="Sanzen T."/>
            <person name="Kawaguchi Y."/>
            <person name="Hayashi H."/>
            <person name="Yokobori S."/>
            <person name="Yamagishi A."/>
            <person name="Oono Y."/>
            <person name="Narumi I."/>
        </authorList>
    </citation>
    <scope>NUCLEOTIDE SEQUENCE [LARGE SCALE GENOMIC DNA]</scope>
    <source>
        <strain evidence="6">TR0125</strain>
    </source>
</reference>
<dbReference type="InterPro" id="IPR050188">
    <property type="entry name" value="RluA_PseudoU_synthase"/>
</dbReference>
<comment type="function">
    <text evidence="2">Responsible for synthesis of pseudouridine from uracil.</text>
</comment>
<dbReference type="InterPro" id="IPR020103">
    <property type="entry name" value="PsdUridine_synth_cat_dom_sf"/>
</dbReference>
<dbReference type="EC" id="5.4.99.-" evidence="2"/>
<comment type="similarity">
    <text evidence="1 2">Belongs to the pseudouridine synthase RluA family.</text>
</comment>
<name>A0A2I9E2A7_9DEIO</name>
<protein>
    <recommendedName>
        <fullName evidence="2">Pseudouridine synthase</fullName>
        <ecNumber evidence="2">5.4.99.-</ecNumber>
    </recommendedName>
</protein>
<comment type="caution">
    <text evidence="5">The sequence shown here is derived from an EMBL/GenBank/DDBJ whole genome shotgun (WGS) entry which is preliminary data.</text>
</comment>